<feature type="transmembrane region" description="Helical" evidence="8">
    <location>
        <begin position="185"/>
        <end position="204"/>
    </location>
</feature>
<keyword evidence="3" id="KW-0813">Transport</keyword>
<dbReference type="Proteomes" id="UP000650466">
    <property type="component" value="Unassembled WGS sequence"/>
</dbReference>
<keyword evidence="10" id="KW-1185">Reference proteome</keyword>
<name>A0A926QK74_9BACL</name>
<keyword evidence="6 8" id="KW-1133">Transmembrane helix</keyword>
<feature type="transmembrane region" description="Helical" evidence="8">
    <location>
        <begin position="66"/>
        <end position="92"/>
    </location>
</feature>
<dbReference type="GO" id="GO:0009847">
    <property type="term" value="P:spore germination"/>
    <property type="evidence" value="ECO:0007669"/>
    <property type="project" value="InterPro"/>
</dbReference>
<evidence type="ECO:0000313" key="9">
    <source>
        <dbReference type="EMBL" id="MBD0382300.1"/>
    </source>
</evidence>
<keyword evidence="4" id="KW-0309">Germination</keyword>
<comment type="similarity">
    <text evidence="2">Belongs to the amino acid-polyamine-organocation (APC) superfamily. Spore germination protein (SGP) (TC 2.A.3.9) family.</text>
</comment>
<dbReference type="GO" id="GO:0016020">
    <property type="term" value="C:membrane"/>
    <property type="evidence" value="ECO:0007669"/>
    <property type="project" value="UniProtKB-SubCell"/>
</dbReference>
<dbReference type="PANTHER" id="PTHR34975:SF2">
    <property type="entry name" value="SPORE GERMINATION PROTEIN A2"/>
    <property type="match status" value="1"/>
</dbReference>
<evidence type="ECO:0000256" key="3">
    <source>
        <dbReference type="ARBA" id="ARBA00022448"/>
    </source>
</evidence>
<organism evidence="9 10">
    <name type="scientific">Paenibacillus sedimenti</name>
    <dbReference type="NCBI Taxonomy" id="2770274"/>
    <lineage>
        <taxon>Bacteria</taxon>
        <taxon>Bacillati</taxon>
        <taxon>Bacillota</taxon>
        <taxon>Bacilli</taxon>
        <taxon>Bacillales</taxon>
        <taxon>Paenibacillaceae</taxon>
        <taxon>Paenibacillus</taxon>
    </lineage>
</organism>
<feature type="transmembrane region" description="Helical" evidence="8">
    <location>
        <begin position="338"/>
        <end position="358"/>
    </location>
</feature>
<accession>A0A926QK74</accession>
<evidence type="ECO:0000256" key="1">
    <source>
        <dbReference type="ARBA" id="ARBA00004141"/>
    </source>
</evidence>
<feature type="transmembrane region" description="Helical" evidence="8">
    <location>
        <begin position="306"/>
        <end position="326"/>
    </location>
</feature>
<dbReference type="Pfam" id="PF03845">
    <property type="entry name" value="Spore_permease"/>
    <property type="match status" value="1"/>
</dbReference>
<comment type="caution">
    <text evidence="9">The sequence shown here is derived from an EMBL/GenBank/DDBJ whole genome shotgun (WGS) entry which is preliminary data.</text>
</comment>
<keyword evidence="5 8" id="KW-0812">Transmembrane</keyword>
<dbReference type="AlphaFoldDB" id="A0A926QK74"/>
<protein>
    <submittedName>
        <fullName evidence="9">Endospore germination permease</fullName>
    </submittedName>
</protein>
<feature type="transmembrane region" description="Helical" evidence="8">
    <location>
        <begin position="216"/>
        <end position="242"/>
    </location>
</feature>
<evidence type="ECO:0000256" key="2">
    <source>
        <dbReference type="ARBA" id="ARBA00007998"/>
    </source>
</evidence>
<evidence type="ECO:0000313" key="10">
    <source>
        <dbReference type="Proteomes" id="UP000650466"/>
    </source>
</evidence>
<evidence type="ECO:0000256" key="8">
    <source>
        <dbReference type="SAM" id="Phobius"/>
    </source>
</evidence>
<feature type="transmembrane region" description="Helical" evidence="8">
    <location>
        <begin position="12"/>
        <end position="30"/>
    </location>
</feature>
<gene>
    <name evidence="9" type="ORF">ICC18_19470</name>
</gene>
<feature type="transmembrane region" description="Helical" evidence="8">
    <location>
        <begin position="36"/>
        <end position="54"/>
    </location>
</feature>
<comment type="subcellular location">
    <subcellularLocation>
        <location evidence="1">Membrane</location>
        <topology evidence="1">Multi-pass membrane protein</topology>
    </subcellularLocation>
</comment>
<dbReference type="NCBIfam" id="TIGR00912">
    <property type="entry name" value="2A0309"/>
    <property type="match status" value="1"/>
</dbReference>
<feature type="transmembrane region" description="Helical" evidence="8">
    <location>
        <begin position="269"/>
        <end position="294"/>
    </location>
</feature>
<reference evidence="9" key="1">
    <citation type="submission" date="2020-09" db="EMBL/GenBank/DDBJ databases">
        <title>Draft Genome Sequence of Paenibacillus sp. WST5.</title>
        <authorList>
            <person name="Bao Z."/>
        </authorList>
    </citation>
    <scope>NUCLEOTIDE SEQUENCE</scope>
    <source>
        <strain evidence="9">WST5</strain>
    </source>
</reference>
<keyword evidence="7 8" id="KW-0472">Membrane</keyword>
<sequence length="367" mass="40449">MDKAKINGAELVALMLLFEMGSAVVVGLGMQAKQDAWLAILIGMSAGLILFLIYEYLFREHAYCSLVGYLLILFGKRIGTAAACLYLIYFFYIASRVLRDFGALLLSSILPLTPMSIALLMMVFPVVYACTLGIETIGRVGELLLTFIVMLGLLAAFLLVASGVIHWENLKPSLENGWKPVLATAFPLTMTFPFGETVVVSMLLPHLNNPLLAKRIGLISIALSGLILSFIIAVNISVLTAFGAENSTFPLLKTLGKIQFGGFIERLEAIAIITLIIGGFFKITTFLYACFAGLIELFQIERRKELAWTLGLQMFICSITIADNFVEHIEIGLKIVPSYLHLPFQVGLPLLLLALTWIRNKYRTTGR</sequence>
<dbReference type="InterPro" id="IPR004761">
    <property type="entry name" value="Spore_GerAB"/>
</dbReference>
<evidence type="ECO:0000256" key="7">
    <source>
        <dbReference type="ARBA" id="ARBA00023136"/>
    </source>
</evidence>
<feature type="transmembrane region" description="Helical" evidence="8">
    <location>
        <begin position="112"/>
        <end position="131"/>
    </location>
</feature>
<dbReference type="RefSeq" id="WP_188176098.1">
    <property type="nucleotide sequence ID" value="NZ_JACVVD010000007.1"/>
</dbReference>
<feature type="transmembrane region" description="Helical" evidence="8">
    <location>
        <begin position="143"/>
        <end position="165"/>
    </location>
</feature>
<dbReference type="PANTHER" id="PTHR34975">
    <property type="entry name" value="SPORE GERMINATION PROTEIN A2"/>
    <property type="match status" value="1"/>
</dbReference>
<dbReference type="EMBL" id="JACVVD010000007">
    <property type="protein sequence ID" value="MBD0382300.1"/>
    <property type="molecule type" value="Genomic_DNA"/>
</dbReference>
<evidence type="ECO:0000256" key="4">
    <source>
        <dbReference type="ARBA" id="ARBA00022544"/>
    </source>
</evidence>
<evidence type="ECO:0000256" key="6">
    <source>
        <dbReference type="ARBA" id="ARBA00022989"/>
    </source>
</evidence>
<evidence type="ECO:0000256" key="5">
    <source>
        <dbReference type="ARBA" id="ARBA00022692"/>
    </source>
</evidence>
<proteinExistence type="inferred from homology"/>